<dbReference type="Gene3D" id="1.10.260.70">
    <property type="entry name" value="SATB, CULT domain"/>
    <property type="match status" value="1"/>
</dbReference>
<dbReference type="PROSITE" id="PS51983">
    <property type="entry name" value="CUTL"/>
    <property type="match status" value="1"/>
</dbReference>
<dbReference type="SUPFAM" id="SSF46689">
    <property type="entry name" value="Homeodomain-like"/>
    <property type="match status" value="1"/>
</dbReference>
<dbReference type="PANTHER" id="PTHR15116:SF16">
    <property type="entry name" value="DEFECTIVE PROVENTRICULUS, ISOFORM A"/>
    <property type="match status" value="1"/>
</dbReference>
<dbReference type="GO" id="GO:0000978">
    <property type="term" value="F:RNA polymerase II cis-regulatory region sequence-specific DNA binding"/>
    <property type="evidence" value="ECO:0007669"/>
    <property type="project" value="TreeGrafter"/>
</dbReference>
<reference evidence="3" key="1">
    <citation type="journal article" date="2023" name="Mol. Biol. Evol.">
        <title>Third-Generation Sequencing Reveals the Adaptive Role of the Epigenome in Three Deep-Sea Polychaetes.</title>
        <authorList>
            <person name="Perez M."/>
            <person name="Aroh O."/>
            <person name="Sun Y."/>
            <person name="Lan Y."/>
            <person name="Juniper S.K."/>
            <person name="Young C.R."/>
            <person name="Angers B."/>
            <person name="Qian P.Y."/>
        </authorList>
    </citation>
    <scope>NUCLEOTIDE SEQUENCE</scope>
    <source>
        <strain evidence="3">P08H-3</strain>
    </source>
</reference>
<gene>
    <name evidence="3" type="ORF">LSH36_563g03063</name>
</gene>
<feature type="region of interest" description="Disordered" evidence="1">
    <location>
        <begin position="136"/>
        <end position="215"/>
    </location>
</feature>
<dbReference type="InterPro" id="IPR032355">
    <property type="entry name" value="CUTL"/>
</dbReference>
<evidence type="ECO:0000313" key="3">
    <source>
        <dbReference type="EMBL" id="KAK2147228.1"/>
    </source>
</evidence>
<protein>
    <recommendedName>
        <fullName evidence="2">CUTL domain-containing protein</fullName>
    </recommendedName>
</protein>
<dbReference type="EMBL" id="JAODUP010000563">
    <property type="protein sequence ID" value="KAK2147228.1"/>
    <property type="molecule type" value="Genomic_DNA"/>
</dbReference>
<name>A0AAD9J688_9ANNE</name>
<organism evidence="3 4">
    <name type="scientific">Paralvinella palmiformis</name>
    <dbReference type="NCBI Taxonomy" id="53620"/>
    <lineage>
        <taxon>Eukaryota</taxon>
        <taxon>Metazoa</taxon>
        <taxon>Spiralia</taxon>
        <taxon>Lophotrochozoa</taxon>
        <taxon>Annelida</taxon>
        <taxon>Polychaeta</taxon>
        <taxon>Sedentaria</taxon>
        <taxon>Canalipalpata</taxon>
        <taxon>Terebellida</taxon>
        <taxon>Terebelliformia</taxon>
        <taxon>Alvinellidae</taxon>
        <taxon>Paralvinella</taxon>
    </lineage>
</organism>
<dbReference type="GO" id="GO:0000981">
    <property type="term" value="F:DNA-binding transcription factor activity, RNA polymerase II-specific"/>
    <property type="evidence" value="ECO:0007669"/>
    <property type="project" value="TreeGrafter"/>
</dbReference>
<accession>A0AAD9J688</accession>
<keyword evidence="4" id="KW-1185">Reference proteome</keyword>
<dbReference type="AlphaFoldDB" id="A0AAD9J688"/>
<comment type="caution">
    <text evidence="3">The sequence shown here is derived from an EMBL/GenBank/DDBJ whole genome shotgun (WGS) entry which is preliminary data.</text>
</comment>
<dbReference type="InterPro" id="IPR009057">
    <property type="entry name" value="Homeodomain-like_sf"/>
</dbReference>
<dbReference type="GO" id="GO:0006338">
    <property type="term" value="P:chromatin remodeling"/>
    <property type="evidence" value="ECO:0007669"/>
    <property type="project" value="InterPro"/>
</dbReference>
<feature type="domain" description="CUTL" evidence="2">
    <location>
        <begin position="1"/>
        <end position="44"/>
    </location>
</feature>
<proteinExistence type="predicted"/>
<evidence type="ECO:0000313" key="4">
    <source>
        <dbReference type="Proteomes" id="UP001208570"/>
    </source>
</evidence>
<evidence type="ECO:0000259" key="2">
    <source>
        <dbReference type="PROSITE" id="PS51983"/>
    </source>
</evidence>
<dbReference type="InterPro" id="IPR038216">
    <property type="entry name" value="SATB_CUTL_sf"/>
</dbReference>
<dbReference type="Proteomes" id="UP001208570">
    <property type="component" value="Unassembled WGS sequence"/>
</dbReference>
<evidence type="ECO:0000256" key="1">
    <source>
        <dbReference type="SAM" id="MobiDB-lite"/>
    </source>
</evidence>
<dbReference type="InterPro" id="IPR039673">
    <property type="entry name" value="SATB1/SATB2"/>
</dbReference>
<feature type="compositionally biased region" description="Basic and acidic residues" evidence="1">
    <location>
        <begin position="172"/>
        <end position="185"/>
    </location>
</feature>
<dbReference type="Pfam" id="PF16557">
    <property type="entry name" value="CUTL"/>
    <property type="match status" value="1"/>
</dbReference>
<feature type="compositionally biased region" description="Polar residues" evidence="1">
    <location>
        <begin position="198"/>
        <end position="215"/>
    </location>
</feature>
<dbReference type="PANTHER" id="PTHR15116">
    <property type="entry name" value="DNA-BINDING PROTEIN SATB FAMILY MEMBER"/>
    <property type="match status" value="1"/>
</dbReference>
<sequence>MILKVFNYLSTISNIANSKYMAKIGPEKCNDFGRWYTDYKKNGPESRLSDVDKKSPDGIRLTFHPIYELPKMRSWFNMYLNPNDALFESLVQELNNDNVRKQRKPITVKKLKIWWRNEKARQKRILGRIERGEEILKKKGRRKKKTDQDNMGETNQHQRDVFHDTTSSNMCQHHDTDENMMHQERSPSTGSPGGQGLSPIQVNVSSPMPPSTSNQRPFITIDRNVFQQTPVYPVPYVPLGSSSMHDNNVPRSSHLEMLSPHSPQQVSRYFPNPRNDDLNKLMLPPKEQHPIYHHHHHHHSNSTFGN</sequence>